<accession>A0ABW1H6U0</accession>
<protein>
    <submittedName>
        <fullName evidence="1">Eco29kI family restriction endonuclease</fullName>
        <ecNumber evidence="1">3.1.21.-</ecNumber>
    </submittedName>
</protein>
<dbReference type="EC" id="3.1.21.-" evidence="1"/>
<evidence type="ECO:0000313" key="1">
    <source>
        <dbReference type="EMBL" id="MFC5924648.1"/>
    </source>
</evidence>
<dbReference type="GO" id="GO:0004519">
    <property type="term" value="F:endonuclease activity"/>
    <property type="evidence" value="ECO:0007669"/>
    <property type="project" value="UniProtKB-KW"/>
</dbReference>
<dbReference type="InterPro" id="IPR018575">
    <property type="entry name" value="Restrct_endonuc_II_Eco29kI"/>
</dbReference>
<proteinExistence type="predicted"/>
<dbReference type="EMBL" id="JBHSQS010000008">
    <property type="protein sequence ID" value="MFC5924648.1"/>
    <property type="molecule type" value="Genomic_DNA"/>
</dbReference>
<dbReference type="RefSeq" id="WP_377511714.1">
    <property type="nucleotide sequence ID" value="NZ_JBHSQS010000008.1"/>
</dbReference>
<reference evidence="2" key="1">
    <citation type="journal article" date="2019" name="Int. J. Syst. Evol. Microbiol.">
        <title>The Global Catalogue of Microorganisms (GCM) 10K type strain sequencing project: providing services to taxonomists for standard genome sequencing and annotation.</title>
        <authorList>
            <consortium name="The Broad Institute Genomics Platform"/>
            <consortium name="The Broad Institute Genome Sequencing Center for Infectious Disease"/>
            <person name="Wu L."/>
            <person name="Ma J."/>
        </authorList>
    </citation>
    <scope>NUCLEOTIDE SEQUENCE [LARGE SCALE GENOMIC DNA]</scope>
    <source>
        <strain evidence="2">CGMCC 4.7144</strain>
    </source>
</reference>
<comment type="caution">
    <text evidence="1">The sequence shown here is derived from an EMBL/GenBank/DDBJ whole genome shotgun (WGS) entry which is preliminary data.</text>
</comment>
<evidence type="ECO:0000313" key="2">
    <source>
        <dbReference type="Proteomes" id="UP001596226"/>
    </source>
</evidence>
<keyword evidence="1" id="KW-0540">Nuclease</keyword>
<keyword evidence="2" id="KW-1185">Reference proteome</keyword>
<dbReference type="Pfam" id="PF09517">
    <property type="entry name" value="RE_Eco29kI"/>
    <property type="match status" value="1"/>
</dbReference>
<name>A0ABW1H6U0_9ACTN</name>
<sequence length="207" mass="23498">MTHSPPPYFDPLSTDDLTKIICSRFEREPSRSLATELPRFEGSGLYAIYYVSGADALYAPLTGYKIPVYVGQSRSHNSSTGKLVRLKDPLWQRVSHHRQSIAGAANLELEDFGVRLLRLPDVHCDLGENGLRVGYQPVWNGILTGFGSNEQGEKTRKSARSMWDTVHPGRRRTFGSEKHKAEDLREKVQQRITEQIDTYSQLGWNHQ</sequence>
<organism evidence="1 2">
    <name type="scientific">Micromonospora vulcania</name>
    <dbReference type="NCBI Taxonomy" id="1441873"/>
    <lineage>
        <taxon>Bacteria</taxon>
        <taxon>Bacillati</taxon>
        <taxon>Actinomycetota</taxon>
        <taxon>Actinomycetes</taxon>
        <taxon>Micromonosporales</taxon>
        <taxon>Micromonosporaceae</taxon>
        <taxon>Micromonospora</taxon>
    </lineage>
</organism>
<dbReference type="Proteomes" id="UP001596226">
    <property type="component" value="Unassembled WGS sequence"/>
</dbReference>
<gene>
    <name evidence="1" type="ORF">ACFQGL_14975</name>
</gene>
<keyword evidence="1" id="KW-0378">Hydrolase</keyword>
<keyword evidence="1" id="KW-0255">Endonuclease</keyword>
<dbReference type="GO" id="GO:0016787">
    <property type="term" value="F:hydrolase activity"/>
    <property type="evidence" value="ECO:0007669"/>
    <property type="project" value="UniProtKB-KW"/>
</dbReference>